<evidence type="ECO:0000313" key="2">
    <source>
        <dbReference type="EMBL" id="DAD25632.1"/>
    </source>
</evidence>
<keyword evidence="3" id="KW-1185">Reference proteome</keyword>
<feature type="region of interest" description="Disordered" evidence="1">
    <location>
        <begin position="15"/>
        <end position="42"/>
    </location>
</feature>
<dbReference type="AlphaFoldDB" id="A0A822Y001"/>
<dbReference type="Proteomes" id="UP000607653">
    <property type="component" value="Unassembled WGS sequence"/>
</dbReference>
<accession>A0A822Y001</accession>
<evidence type="ECO:0000313" key="3">
    <source>
        <dbReference type="Proteomes" id="UP000607653"/>
    </source>
</evidence>
<sequence>MSNREHPAFCWSSIGREGSASRCSPSLPKANSPHVIQRGEPA</sequence>
<comment type="caution">
    <text evidence="2">The sequence shown here is derived from an EMBL/GenBank/DDBJ whole genome shotgun (WGS) entry which is preliminary data.</text>
</comment>
<reference evidence="2 3" key="1">
    <citation type="journal article" date="2020" name="Mol. Biol. Evol.">
        <title>Distinct Expression and Methylation Patterns for Genes with Different Fates following a Single Whole-Genome Duplication in Flowering Plants.</title>
        <authorList>
            <person name="Shi T."/>
            <person name="Rahmani R.S."/>
            <person name="Gugger P.F."/>
            <person name="Wang M."/>
            <person name="Li H."/>
            <person name="Zhang Y."/>
            <person name="Li Z."/>
            <person name="Wang Q."/>
            <person name="Van de Peer Y."/>
            <person name="Marchal K."/>
            <person name="Chen J."/>
        </authorList>
    </citation>
    <scope>NUCLEOTIDE SEQUENCE [LARGE SCALE GENOMIC DNA]</scope>
    <source>
        <tissue evidence="2">Leaf</tissue>
    </source>
</reference>
<gene>
    <name evidence="2" type="ORF">HUJ06_027096</name>
</gene>
<evidence type="ECO:0000256" key="1">
    <source>
        <dbReference type="SAM" id="MobiDB-lite"/>
    </source>
</evidence>
<protein>
    <submittedName>
        <fullName evidence="2">Uncharacterized protein</fullName>
    </submittedName>
</protein>
<proteinExistence type="predicted"/>
<dbReference type="EMBL" id="DUZY01000001">
    <property type="protein sequence ID" value="DAD25632.1"/>
    <property type="molecule type" value="Genomic_DNA"/>
</dbReference>
<organism evidence="2 3">
    <name type="scientific">Nelumbo nucifera</name>
    <name type="common">Sacred lotus</name>
    <dbReference type="NCBI Taxonomy" id="4432"/>
    <lineage>
        <taxon>Eukaryota</taxon>
        <taxon>Viridiplantae</taxon>
        <taxon>Streptophyta</taxon>
        <taxon>Embryophyta</taxon>
        <taxon>Tracheophyta</taxon>
        <taxon>Spermatophyta</taxon>
        <taxon>Magnoliopsida</taxon>
        <taxon>Proteales</taxon>
        <taxon>Nelumbonaceae</taxon>
        <taxon>Nelumbo</taxon>
    </lineage>
</organism>
<name>A0A822Y001_NELNU</name>